<protein>
    <submittedName>
        <fullName evidence="6">Cysteine protease rdl2-related</fullName>
    </submittedName>
</protein>
<evidence type="ECO:0000256" key="1">
    <source>
        <dbReference type="ARBA" id="ARBA00008455"/>
    </source>
</evidence>
<feature type="signal peptide" evidence="3">
    <location>
        <begin position="1"/>
        <end position="16"/>
    </location>
</feature>
<proteinExistence type="inferred from homology"/>
<feature type="domain" description="Cathepsin propeptide inhibitor" evidence="5">
    <location>
        <begin position="23"/>
        <end position="78"/>
    </location>
</feature>
<evidence type="ECO:0000259" key="5">
    <source>
        <dbReference type="SMART" id="SM00848"/>
    </source>
</evidence>
<dbReference type="SMART" id="SM00645">
    <property type="entry name" value="Pept_C1"/>
    <property type="match status" value="1"/>
</dbReference>
<dbReference type="FunFam" id="3.90.70.10:FF:000039">
    <property type="entry name" value="Cysteine proteinase 2, putative"/>
    <property type="match status" value="1"/>
</dbReference>
<sequence length="335" mass="37853">MRYITLFAILFALATCMNDEMLFNHFKNKFNKKYSAEEEAMRFKIFQQNLRHIEEHNSGESSYKLGITQFADLTNAEYQQLYLRPMKVNHEVPIIRHKELPKDDPTDLDWRKKGAVTPIKDQGGCGSCWAFSTTGMIEGCTVVDNTTEGGHELISLSEQQIVDCDKENGQEGCTGGYPHYAMDWVTSINGLCTEKAYPYTGEDDTCKTTKDPKFCTAASTLDNHYEVTVGDEGDLETKLIKYGPISVAIDASSWDFELYTSGIYFEDGCSTTDLDHAVLVVGYHNEATVNKRYWIVKNSWGTSWGIQGYIWMSKDRDNNCGIASDAWWGTGCHNV</sequence>
<dbReference type="Proteomes" id="UP001149090">
    <property type="component" value="Unassembled WGS sequence"/>
</dbReference>
<comment type="similarity">
    <text evidence="1">Belongs to the peptidase C1 family.</text>
</comment>
<dbReference type="SUPFAM" id="SSF54001">
    <property type="entry name" value="Cysteine proteinases"/>
    <property type="match status" value="1"/>
</dbReference>
<dbReference type="GO" id="GO:0006508">
    <property type="term" value="P:proteolysis"/>
    <property type="evidence" value="ECO:0007669"/>
    <property type="project" value="UniProtKB-KW"/>
</dbReference>
<evidence type="ECO:0000313" key="7">
    <source>
        <dbReference type="Proteomes" id="UP001149090"/>
    </source>
</evidence>
<keyword evidence="2" id="KW-1015">Disulfide bond</keyword>
<evidence type="ECO:0000259" key="4">
    <source>
        <dbReference type="SMART" id="SM00645"/>
    </source>
</evidence>
<dbReference type="OrthoDB" id="6609278at2759"/>
<dbReference type="OMA" id="QAFHYII"/>
<gene>
    <name evidence="6" type="ORF">M0811_06910</name>
</gene>
<dbReference type="AlphaFoldDB" id="A0A9Q0RDX5"/>
<name>A0A9Q0RDX5_ANAIG</name>
<keyword evidence="7" id="KW-1185">Reference proteome</keyword>
<dbReference type="PANTHER" id="PTHR12411">
    <property type="entry name" value="CYSTEINE PROTEASE FAMILY C1-RELATED"/>
    <property type="match status" value="1"/>
</dbReference>
<comment type="caution">
    <text evidence="6">The sequence shown here is derived from an EMBL/GenBank/DDBJ whole genome shotgun (WGS) entry which is preliminary data.</text>
</comment>
<dbReference type="Pfam" id="PF08246">
    <property type="entry name" value="Inhibitor_I29"/>
    <property type="match status" value="1"/>
</dbReference>
<accession>A0A9Q0RDX5</accession>
<keyword evidence="6" id="KW-0645">Protease</keyword>
<feature type="domain" description="Peptidase C1A papain C-terminal" evidence="4">
    <location>
        <begin position="104"/>
        <end position="330"/>
    </location>
</feature>
<reference evidence="6" key="1">
    <citation type="submission" date="2022-10" db="EMBL/GenBank/DDBJ databases">
        <title>Novel sulphate-reducing endosymbionts in the free-living metamonad Anaeramoeba.</title>
        <authorList>
            <person name="Jerlstrom-Hultqvist J."/>
            <person name="Cepicka I."/>
            <person name="Gallot-Lavallee L."/>
            <person name="Salas-Leiva D."/>
            <person name="Curtis B.A."/>
            <person name="Zahonova K."/>
            <person name="Pipaliya S."/>
            <person name="Dacks J."/>
            <person name="Roger A.J."/>
        </authorList>
    </citation>
    <scope>NUCLEOTIDE SEQUENCE</scope>
    <source>
        <strain evidence="6">BMAN</strain>
    </source>
</reference>
<dbReference type="InterPro" id="IPR025661">
    <property type="entry name" value="Pept_asp_AS"/>
</dbReference>
<evidence type="ECO:0000256" key="2">
    <source>
        <dbReference type="ARBA" id="ARBA00023157"/>
    </source>
</evidence>
<dbReference type="InterPro" id="IPR025660">
    <property type="entry name" value="Pept_his_AS"/>
</dbReference>
<dbReference type="InterPro" id="IPR038765">
    <property type="entry name" value="Papain-like_cys_pep_sf"/>
</dbReference>
<organism evidence="6 7">
    <name type="scientific">Anaeramoeba ignava</name>
    <name type="common">Anaerobic marine amoeba</name>
    <dbReference type="NCBI Taxonomy" id="1746090"/>
    <lineage>
        <taxon>Eukaryota</taxon>
        <taxon>Metamonada</taxon>
        <taxon>Anaeramoebidae</taxon>
        <taxon>Anaeramoeba</taxon>
    </lineage>
</organism>
<keyword evidence="6" id="KW-0378">Hydrolase</keyword>
<evidence type="ECO:0000313" key="6">
    <source>
        <dbReference type="EMBL" id="KAJ5076048.1"/>
    </source>
</evidence>
<dbReference type="InterPro" id="IPR013201">
    <property type="entry name" value="Prot_inhib_I29"/>
</dbReference>
<keyword evidence="3" id="KW-0732">Signal</keyword>
<dbReference type="CDD" id="cd02248">
    <property type="entry name" value="Peptidase_C1A"/>
    <property type="match status" value="1"/>
</dbReference>
<dbReference type="SMART" id="SM00848">
    <property type="entry name" value="Inhibitor_I29"/>
    <property type="match status" value="1"/>
</dbReference>
<dbReference type="PROSITE" id="PS00139">
    <property type="entry name" value="THIOL_PROTEASE_CYS"/>
    <property type="match status" value="1"/>
</dbReference>
<dbReference type="PROSITE" id="PS00639">
    <property type="entry name" value="THIOL_PROTEASE_HIS"/>
    <property type="match status" value="1"/>
</dbReference>
<dbReference type="InterPro" id="IPR000668">
    <property type="entry name" value="Peptidase_C1A_C"/>
</dbReference>
<dbReference type="Gene3D" id="3.90.70.10">
    <property type="entry name" value="Cysteine proteinases"/>
    <property type="match status" value="1"/>
</dbReference>
<feature type="chain" id="PRO_5040379279" evidence="3">
    <location>
        <begin position="17"/>
        <end position="335"/>
    </location>
</feature>
<dbReference type="InterPro" id="IPR013128">
    <property type="entry name" value="Peptidase_C1A"/>
</dbReference>
<dbReference type="PROSITE" id="PS00640">
    <property type="entry name" value="THIOL_PROTEASE_ASN"/>
    <property type="match status" value="1"/>
</dbReference>
<dbReference type="PRINTS" id="PR00705">
    <property type="entry name" value="PAPAIN"/>
</dbReference>
<dbReference type="InterPro" id="IPR000169">
    <property type="entry name" value="Pept_cys_AS"/>
</dbReference>
<dbReference type="GO" id="GO:0008234">
    <property type="term" value="F:cysteine-type peptidase activity"/>
    <property type="evidence" value="ECO:0007669"/>
    <property type="project" value="InterPro"/>
</dbReference>
<dbReference type="InterPro" id="IPR039417">
    <property type="entry name" value="Peptidase_C1A_papain-like"/>
</dbReference>
<evidence type="ECO:0000256" key="3">
    <source>
        <dbReference type="SAM" id="SignalP"/>
    </source>
</evidence>
<dbReference type="EMBL" id="JAPDFW010000063">
    <property type="protein sequence ID" value="KAJ5076048.1"/>
    <property type="molecule type" value="Genomic_DNA"/>
</dbReference>
<dbReference type="Pfam" id="PF00112">
    <property type="entry name" value="Peptidase_C1"/>
    <property type="match status" value="1"/>
</dbReference>